<dbReference type="EMBL" id="BRPJ01000051">
    <property type="protein sequence ID" value="GLB30906.1"/>
    <property type="molecule type" value="Genomic_DNA"/>
</dbReference>
<organism evidence="3 4">
    <name type="scientific">Lacrimispora amygdalina</name>
    <dbReference type="NCBI Taxonomy" id="253257"/>
    <lineage>
        <taxon>Bacteria</taxon>
        <taxon>Bacillati</taxon>
        <taxon>Bacillota</taxon>
        <taxon>Clostridia</taxon>
        <taxon>Lachnospirales</taxon>
        <taxon>Lachnospiraceae</taxon>
        <taxon>Lacrimispora</taxon>
    </lineage>
</organism>
<reference evidence="3 4" key="1">
    <citation type="submission" date="2018-07" db="EMBL/GenBank/DDBJ databases">
        <title>New species, Clostridium PI-S10-A1B.</title>
        <authorList>
            <person name="Krishna G."/>
            <person name="Summeta K."/>
            <person name="Shikha S."/>
            <person name="Prabhu P.B."/>
            <person name="Suresh K."/>
        </authorList>
    </citation>
    <scope>NUCLEOTIDE SEQUENCE [LARGE SCALE GENOMIC DNA]</scope>
    <source>
        <strain evidence="3 4">PI-S10-A1B</strain>
    </source>
</reference>
<dbReference type="OrthoDB" id="2020175at2"/>
<dbReference type="Proteomes" id="UP000260680">
    <property type="component" value="Unassembled WGS sequence"/>
</dbReference>
<feature type="chain" id="PRO_5017785509" evidence="1">
    <location>
        <begin position="26"/>
        <end position="405"/>
    </location>
</feature>
<evidence type="ECO:0000313" key="3">
    <source>
        <dbReference type="EMBL" id="RFZ78952.1"/>
    </source>
</evidence>
<dbReference type="EMBL" id="QOHO01000029">
    <property type="protein sequence ID" value="RFZ78952.1"/>
    <property type="molecule type" value="Genomic_DNA"/>
</dbReference>
<dbReference type="GO" id="GO:0015562">
    <property type="term" value="F:efflux transmembrane transporter activity"/>
    <property type="evidence" value="ECO:0007669"/>
    <property type="project" value="InterPro"/>
</dbReference>
<name>A0A3E2ND76_9FIRM</name>
<evidence type="ECO:0000313" key="2">
    <source>
        <dbReference type="EMBL" id="GLB30906.1"/>
    </source>
</evidence>
<dbReference type="RefSeq" id="WP_117416890.1">
    <property type="nucleotide sequence ID" value="NZ_BRPJ01000051.1"/>
</dbReference>
<accession>A0A3E2ND76</accession>
<dbReference type="AlphaFoldDB" id="A0A3E2ND76"/>
<dbReference type="Gene3D" id="1.20.1600.10">
    <property type="entry name" value="Outer membrane efflux proteins (OEP)"/>
    <property type="match status" value="2"/>
</dbReference>
<comment type="caution">
    <text evidence="3">The sequence shown here is derived from an EMBL/GenBank/DDBJ whole genome shotgun (WGS) entry which is preliminary data.</text>
</comment>
<protein>
    <submittedName>
        <fullName evidence="3">TolC family protein</fullName>
    </submittedName>
</protein>
<evidence type="ECO:0000313" key="5">
    <source>
        <dbReference type="Proteomes" id="UP001419084"/>
    </source>
</evidence>
<feature type="signal peptide" evidence="1">
    <location>
        <begin position="1"/>
        <end position="25"/>
    </location>
</feature>
<keyword evidence="5" id="KW-1185">Reference proteome</keyword>
<keyword evidence="1" id="KW-0732">Signal</keyword>
<evidence type="ECO:0000256" key="1">
    <source>
        <dbReference type="SAM" id="SignalP"/>
    </source>
</evidence>
<dbReference type="Proteomes" id="UP001419084">
    <property type="component" value="Unassembled WGS sequence"/>
</dbReference>
<reference evidence="2 5" key="2">
    <citation type="journal article" date="2024" name="Int. J. Syst. Evol. Microbiol.">
        <title>Lacrimispora brassicae sp. nov. isolated from fermented cabbage, and proposal of Clostridium indicum Gundawar et al. 2019 and Clostridium methoxybenzovorans Mechichi et al. 1999 as heterotypic synonyms of Lacrimispora amygdalina (Parshina et al. 2003) Haas and Blanchard 2020 and Lacrimispora indolis (McClung and McCoy 1957) Haas and Blanchard 2020, respectively.</title>
        <authorList>
            <person name="Kobayashi H."/>
            <person name="Tanizawa Y."/>
            <person name="Sakamoto M."/>
            <person name="Ohkuma M."/>
            <person name="Tohno M."/>
        </authorList>
    </citation>
    <scope>NUCLEOTIDE SEQUENCE [LARGE SCALE GENOMIC DNA]</scope>
    <source>
        <strain evidence="2 5">DSM 12857</strain>
    </source>
</reference>
<evidence type="ECO:0000313" key="4">
    <source>
        <dbReference type="Proteomes" id="UP000260680"/>
    </source>
</evidence>
<dbReference type="SUPFAM" id="SSF56954">
    <property type="entry name" value="Outer membrane efflux proteins (OEP)"/>
    <property type="match status" value="1"/>
</dbReference>
<sequence length="405" mass="44739">MRNKKVWPICLAALLTASSVSPAYGAVGPGQAEKPIPEGITAEQWSKLNDSNIEFGELSDLVRYFNPDLQNIVDSANSNIDNLKYVYNELVGIEMKNKIKELEDQAKELKPTGITNEDGIPVYKVLEGTVKSIKTQTDKLQWTLKTLNQSNSKINSGITQASRQYEYYADQLMIGYNNAVANRALLQKASEVCNSAYEAQQLGQQVGTATLNDVLSAKKEVLTTQASVLSLEQTVDGLRRSLALMTGYSLDSLPNVGDLPELDLLAISNLDLESDTAKAISNNYALIDMRRTNSDKTSTGMENKKARVSEGEQNVAVTMQSFYQNLKQAKTAYEAANTSYEKAVLDKEKAERSFQMGMLSKITYLQSQMAFLQAEGARQSAYAELYQAYTTYQWAVKGIIVDSAK</sequence>
<gene>
    <name evidence="3" type="ORF">DS742_10130</name>
    <name evidence="2" type="ORF">LAD12857_28290</name>
</gene>
<proteinExistence type="predicted"/>